<evidence type="ECO:0000256" key="3">
    <source>
        <dbReference type="ARBA" id="ARBA00022448"/>
    </source>
</evidence>
<dbReference type="Pfam" id="PF25954">
    <property type="entry name" value="Beta-barrel_RND_2"/>
    <property type="match status" value="1"/>
</dbReference>
<dbReference type="InterPro" id="IPR006143">
    <property type="entry name" value="RND_pump_MFP"/>
</dbReference>
<feature type="domain" description="Multidrug resistance protein MdtA-like C-terminal permuted SH3" evidence="8">
    <location>
        <begin position="287"/>
        <end position="333"/>
    </location>
</feature>
<dbReference type="Pfam" id="PF25967">
    <property type="entry name" value="RND-MFP_C"/>
    <property type="match status" value="1"/>
</dbReference>
<evidence type="ECO:0000259" key="5">
    <source>
        <dbReference type="Pfam" id="PF25876"/>
    </source>
</evidence>
<sequence>MFALLSAACDKSPSGLDEVLAVRVTTVQATSDSIGTVLSGVIVPRLESELAFRVSGKVIERPVDAGAQVKARQELMRLDPTPFQLALAEAQAQMTQAQHFAALLERDVKRNRSLAKSGAISSADFDVMVTDQAQAQARVQAARSRLEQARNHLAYSSLSAPAEAVVVAVRAEIGQVIESGRTVLAVAYAGQREVEINVPEAQVSSITVGMPVSVTLLVSPANVLQGTVREVSPMADPATRTFRVRVDLAEFPSEARLGMTAQVRIQPAMTQLVYELPITALFQQGAQPAVWVLPQQAGQLQLRPVQLASLDTVSIRVSAGLSPGERVVVAGVHRLDEKQKVKVWDERLP</sequence>
<dbReference type="InterPro" id="IPR058625">
    <property type="entry name" value="MdtA-like_BSH"/>
</dbReference>
<proteinExistence type="inferred from homology"/>
<dbReference type="NCBIfam" id="TIGR01730">
    <property type="entry name" value="RND_mfp"/>
    <property type="match status" value="1"/>
</dbReference>
<keyword evidence="4" id="KW-0175">Coiled coil</keyword>
<dbReference type="InterPro" id="IPR058627">
    <property type="entry name" value="MdtA-like_C"/>
</dbReference>
<accession>A0AAU7Y5N6</accession>
<protein>
    <submittedName>
        <fullName evidence="9">Efflux RND transporter periplasmic adaptor subunit</fullName>
    </submittedName>
</protein>
<evidence type="ECO:0000259" key="6">
    <source>
        <dbReference type="Pfam" id="PF25917"/>
    </source>
</evidence>
<evidence type="ECO:0000259" key="8">
    <source>
        <dbReference type="Pfam" id="PF25967"/>
    </source>
</evidence>
<feature type="domain" description="Multidrug resistance protein MdtA-like barrel-sandwich hybrid" evidence="6">
    <location>
        <begin position="51"/>
        <end position="185"/>
    </location>
</feature>
<dbReference type="SUPFAM" id="SSF111369">
    <property type="entry name" value="HlyD-like secretion proteins"/>
    <property type="match status" value="1"/>
</dbReference>
<dbReference type="AlphaFoldDB" id="A0AAU7Y5N6"/>
<dbReference type="Gene3D" id="1.10.287.470">
    <property type="entry name" value="Helix hairpin bin"/>
    <property type="match status" value="1"/>
</dbReference>
<feature type="domain" description="CusB-like beta-barrel" evidence="7">
    <location>
        <begin position="194"/>
        <end position="267"/>
    </location>
</feature>
<dbReference type="Pfam" id="PF25876">
    <property type="entry name" value="HH_MFP_RND"/>
    <property type="match status" value="1"/>
</dbReference>
<dbReference type="GO" id="GO:1990281">
    <property type="term" value="C:efflux pump complex"/>
    <property type="evidence" value="ECO:0007669"/>
    <property type="project" value="TreeGrafter"/>
</dbReference>
<keyword evidence="3" id="KW-0813">Transport</keyword>
<comment type="subcellular location">
    <subcellularLocation>
        <location evidence="1">Cell envelope</location>
    </subcellularLocation>
</comment>
<dbReference type="EMBL" id="CP158373">
    <property type="protein sequence ID" value="XBY65661.1"/>
    <property type="molecule type" value="Genomic_DNA"/>
</dbReference>
<comment type="similarity">
    <text evidence="2">Belongs to the membrane fusion protein (MFP) (TC 8.A.1) family.</text>
</comment>
<dbReference type="Gene3D" id="2.40.50.100">
    <property type="match status" value="1"/>
</dbReference>
<evidence type="ECO:0000313" key="9">
    <source>
        <dbReference type="EMBL" id="XBY65661.1"/>
    </source>
</evidence>
<dbReference type="InterPro" id="IPR058792">
    <property type="entry name" value="Beta-barrel_RND_2"/>
</dbReference>
<reference evidence="9" key="1">
    <citation type="submission" date="2023-08" db="EMBL/GenBank/DDBJ databases">
        <title>Increased levels of nutrients transform a symbiont into a lethal pathobiont.</title>
        <authorList>
            <person name="Lachnit T."/>
            <person name="Ulrich L."/>
            <person name="Willmer F.M."/>
            <person name="Hasenbein T."/>
            <person name="Steiner L.X."/>
            <person name="Wolters M."/>
            <person name="Herbst E.M."/>
            <person name="Deines P."/>
        </authorList>
    </citation>
    <scope>NUCLEOTIDE SEQUENCE</scope>
    <source>
        <strain evidence="9">T3</strain>
    </source>
</reference>
<feature type="domain" description="Multidrug resistance protein MdtA-like alpha-helical hairpin" evidence="5">
    <location>
        <begin position="87"/>
        <end position="156"/>
    </location>
</feature>
<evidence type="ECO:0000259" key="7">
    <source>
        <dbReference type="Pfam" id="PF25954"/>
    </source>
</evidence>
<dbReference type="Gene3D" id="2.40.30.170">
    <property type="match status" value="1"/>
</dbReference>
<gene>
    <name evidence="9" type="ORF">ABS648_07810</name>
</gene>
<dbReference type="Gene3D" id="2.40.420.20">
    <property type="match status" value="1"/>
</dbReference>
<name>A0AAU7Y5N6_9PSED</name>
<dbReference type="InterPro" id="IPR058624">
    <property type="entry name" value="MdtA-like_HH"/>
</dbReference>
<organism evidence="9">
    <name type="scientific">Pseudomonas solani</name>
    <dbReference type="NCBI Taxonomy" id="2731552"/>
    <lineage>
        <taxon>Bacteria</taxon>
        <taxon>Pseudomonadati</taxon>
        <taxon>Pseudomonadota</taxon>
        <taxon>Gammaproteobacteria</taxon>
        <taxon>Pseudomonadales</taxon>
        <taxon>Pseudomonadaceae</taxon>
        <taxon>Pseudomonas</taxon>
    </lineage>
</organism>
<dbReference type="GO" id="GO:0015562">
    <property type="term" value="F:efflux transmembrane transporter activity"/>
    <property type="evidence" value="ECO:0007669"/>
    <property type="project" value="TreeGrafter"/>
</dbReference>
<dbReference type="PANTHER" id="PTHR30469:SF15">
    <property type="entry name" value="HLYD FAMILY OF SECRETION PROTEINS"/>
    <property type="match status" value="1"/>
</dbReference>
<evidence type="ECO:0000256" key="1">
    <source>
        <dbReference type="ARBA" id="ARBA00004196"/>
    </source>
</evidence>
<dbReference type="Pfam" id="PF25917">
    <property type="entry name" value="BSH_RND"/>
    <property type="match status" value="1"/>
</dbReference>
<evidence type="ECO:0000256" key="2">
    <source>
        <dbReference type="ARBA" id="ARBA00009477"/>
    </source>
</evidence>
<dbReference type="RefSeq" id="WP_350447985.1">
    <property type="nucleotide sequence ID" value="NZ_CP158373.1"/>
</dbReference>
<evidence type="ECO:0000256" key="4">
    <source>
        <dbReference type="ARBA" id="ARBA00023054"/>
    </source>
</evidence>
<dbReference type="PANTHER" id="PTHR30469">
    <property type="entry name" value="MULTIDRUG RESISTANCE PROTEIN MDTA"/>
    <property type="match status" value="1"/>
</dbReference>